<reference evidence="7 8" key="1">
    <citation type="submission" date="2016-04" db="EMBL/GenBank/DDBJ databases">
        <title>Evolutionary innovation and constraint leading to complex multicellularity in the Ascomycota.</title>
        <authorList>
            <person name="Cisse O."/>
            <person name="Nguyen A."/>
            <person name="Hewitt D.A."/>
            <person name="Jedd G."/>
            <person name="Stajich J.E."/>
        </authorList>
    </citation>
    <scope>NUCLEOTIDE SEQUENCE [LARGE SCALE GENOMIC DNA]</scope>
    <source>
        <strain evidence="7 8">DAH-3</strain>
    </source>
</reference>
<dbReference type="InterPro" id="IPR019013">
    <property type="entry name" value="Vma21"/>
</dbReference>
<keyword evidence="5 6" id="KW-0968">Cytoplasmic vesicle</keyword>
<keyword evidence="1 6" id="KW-0812">Transmembrane</keyword>
<evidence type="ECO:0000256" key="3">
    <source>
        <dbReference type="ARBA" id="ARBA00022989"/>
    </source>
</evidence>
<dbReference type="OrthoDB" id="160405at2759"/>
<comment type="function">
    <text evidence="6">Required for the assembly of the V0 complex of the vacuolar ATPase (V-ATPase) in the endoplasmic reticulum.</text>
</comment>
<dbReference type="GO" id="GO:0012507">
    <property type="term" value="C:ER to Golgi transport vesicle membrane"/>
    <property type="evidence" value="ECO:0007669"/>
    <property type="project" value="UniProtKB-SubCell"/>
</dbReference>
<evidence type="ECO:0000256" key="2">
    <source>
        <dbReference type="ARBA" id="ARBA00022824"/>
    </source>
</evidence>
<gene>
    <name evidence="7" type="ORF">NEOLI_000450</name>
</gene>
<keyword evidence="3 6" id="KW-1133">Transmembrane helix</keyword>
<sequence>MESANMKPAGTRELPRDVFHKLLFFSLAIIAVPLFIYYMCLKHIFPGPSGSTYSAIAAVVSVNAVVGCFIWIAMLEDTTSQELQKEKDTKKSQ</sequence>
<accession>A0A1U7LGS1</accession>
<comment type="subcellular location">
    <subcellularLocation>
        <location evidence="6">Endoplasmic reticulum membrane</location>
        <topology evidence="6">Multi-pass membrane protein</topology>
    </subcellularLocation>
    <subcellularLocation>
        <location evidence="6">Endoplasmic reticulum-Golgi intermediate compartment membrane</location>
        <topology evidence="6">Multi-pass membrane protein</topology>
    </subcellularLocation>
    <subcellularLocation>
        <location evidence="6">Cytoplasmic vesicle</location>
        <location evidence="6">COPII-coated vesicle membrane</location>
        <topology evidence="6">Multi-pass membrane protein</topology>
    </subcellularLocation>
</comment>
<dbReference type="GO" id="GO:0005789">
    <property type="term" value="C:endoplasmic reticulum membrane"/>
    <property type="evidence" value="ECO:0007669"/>
    <property type="project" value="UniProtKB-SubCell"/>
</dbReference>
<organism evidence="7 8">
    <name type="scientific">Neolecta irregularis (strain DAH-3)</name>
    <dbReference type="NCBI Taxonomy" id="1198029"/>
    <lineage>
        <taxon>Eukaryota</taxon>
        <taxon>Fungi</taxon>
        <taxon>Dikarya</taxon>
        <taxon>Ascomycota</taxon>
        <taxon>Taphrinomycotina</taxon>
        <taxon>Neolectales</taxon>
        <taxon>Neolectaceae</taxon>
        <taxon>Neolecta</taxon>
    </lineage>
</organism>
<dbReference type="Pfam" id="PF09446">
    <property type="entry name" value="VMA21"/>
    <property type="match status" value="1"/>
</dbReference>
<keyword evidence="4 6" id="KW-0472">Membrane</keyword>
<name>A0A1U7LGS1_NEOID</name>
<dbReference type="EMBL" id="LXFE01004217">
    <property type="protein sequence ID" value="OLL21847.1"/>
    <property type="molecule type" value="Genomic_DNA"/>
</dbReference>
<dbReference type="Proteomes" id="UP000186594">
    <property type="component" value="Unassembled WGS sequence"/>
</dbReference>
<dbReference type="AlphaFoldDB" id="A0A1U7LGS1"/>
<evidence type="ECO:0000256" key="1">
    <source>
        <dbReference type="ARBA" id="ARBA00022692"/>
    </source>
</evidence>
<evidence type="ECO:0000313" key="7">
    <source>
        <dbReference type="EMBL" id="OLL21847.1"/>
    </source>
</evidence>
<evidence type="ECO:0000313" key="8">
    <source>
        <dbReference type="Proteomes" id="UP000186594"/>
    </source>
</evidence>
<protein>
    <submittedName>
        <fullName evidence="7">Vacuolar ATPase assembly integral membrane protein vma-21</fullName>
    </submittedName>
</protein>
<dbReference type="GO" id="GO:0033116">
    <property type="term" value="C:endoplasmic reticulum-Golgi intermediate compartment membrane"/>
    <property type="evidence" value="ECO:0007669"/>
    <property type="project" value="UniProtKB-SubCell"/>
</dbReference>
<dbReference type="GO" id="GO:0070072">
    <property type="term" value="P:vacuolar proton-transporting V-type ATPase complex assembly"/>
    <property type="evidence" value="ECO:0007669"/>
    <property type="project" value="UniProtKB-UniRule"/>
</dbReference>
<feature type="transmembrane region" description="Helical" evidence="6">
    <location>
        <begin position="22"/>
        <end position="41"/>
    </location>
</feature>
<evidence type="ECO:0000256" key="5">
    <source>
        <dbReference type="ARBA" id="ARBA00023329"/>
    </source>
</evidence>
<feature type="transmembrane region" description="Helical" evidence="6">
    <location>
        <begin position="53"/>
        <end position="74"/>
    </location>
</feature>
<dbReference type="HAMAP" id="MF_03058">
    <property type="entry name" value="VMA21"/>
    <property type="match status" value="1"/>
</dbReference>
<dbReference type="PANTHER" id="PTHR31792:SF3">
    <property type="entry name" value="VACUOLAR ATPASE ASSEMBLY INTEGRAL MEMBRANE PROTEIN VMA21"/>
    <property type="match status" value="1"/>
</dbReference>
<keyword evidence="2 6" id="KW-0256">Endoplasmic reticulum</keyword>
<dbReference type="PANTHER" id="PTHR31792">
    <property type="entry name" value="VACUOLAR ATPASE ASSEMBLY INTEGRAL MEMBRANE PROTEIN VMA21"/>
    <property type="match status" value="1"/>
</dbReference>
<comment type="caution">
    <text evidence="7">The sequence shown here is derived from an EMBL/GenBank/DDBJ whole genome shotgun (WGS) entry which is preliminary data.</text>
</comment>
<evidence type="ECO:0000256" key="4">
    <source>
        <dbReference type="ARBA" id="ARBA00023136"/>
    </source>
</evidence>
<comment type="caution">
    <text evidence="6">Lacks conserved residue(s) required for the propagation of feature annotation.</text>
</comment>
<evidence type="ECO:0000256" key="6">
    <source>
        <dbReference type="HAMAP-Rule" id="MF_03058"/>
    </source>
</evidence>
<comment type="similarity">
    <text evidence="6">Belongs to the VMA21 family.</text>
</comment>
<keyword evidence="8" id="KW-1185">Reference proteome</keyword>
<proteinExistence type="inferred from homology"/>